<feature type="domain" description="UspA" evidence="2">
    <location>
        <begin position="5"/>
        <end position="138"/>
    </location>
</feature>
<dbReference type="PRINTS" id="PR01438">
    <property type="entry name" value="UNVRSLSTRESS"/>
</dbReference>
<proteinExistence type="inferred from homology"/>
<dbReference type="EMBL" id="BAAAKV010000006">
    <property type="protein sequence ID" value="GAA1156291.1"/>
    <property type="molecule type" value="Genomic_DNA"/>
</dbReference>
<dbReference type="RefSeq" id="WP_344270683.1">
    <property type="nucleotide sequence ID" value="NZ_BAAAKV010000006.1"/>
</dbReference>
<reference evidence="3 4" key="1">
    <citation type="journal article" date="2019" name="Int. J. Syst. Evol. Microbiol.">
        <title>The Global Catalogue of Microorganisms (GCM) 10K type strain sequencing project: providing services to taxonomists for standard genome sequencing and annotation.</title>
        <authorList>
            <consortium name="The Broad Institute Genomics Platform"/>
            <consortium name="The Broad Institute Genome Sequencing Center for Infectious Disease"/>
            <person name="Wu L."/>
            <person name="Ma J."/>
        </authorList>
    </citation>
    <scope>NUCLEOTIDE SEQUENCE [LARGE SCALE GENOMIC DNA]</scope>
    <source>
        <strain evidence="3 4">JCM 12696</strain>
    </source>
</reference>
<comment type="caution">
    <text evidence="3">The sequence shown here is derived from an EMBL/GenBank/DDBJ whole genome shotgun (WGS) entry which is preliminary data.</text>
</comment>
<dbReference type="InterPro" id="IPR014729">
    <property type="entry name" value="Rossmann-like_a/b/a_fold"/>
</dbReference>
<dbReference type="PANTHER" id="PTHR46553">
    <property type="entry name" value="ADENINE NUCLEOTIDE ALPHA HYDROLASES-LIKE SUPERFAMILY PROTEIN"/>
    <property type="match status" value="1"/>
</dbReference>
<protein>
    <submittedName>
        <fullName evidence="3">Universal stress protein</fullName>
    </submittedName>
</protein>
<feature type="domain" description="UspA" evidence="2">
    <location>
        <begin position="158"/>
        <end position="287"/>
    </location>
</feature>
<evidence type="ECO:0000313" key="4">
    <source>
        <dbReference type="Proteomes" id="UP001501371"/>
    </source>
</evidence>
<dbReference type="Gene3D" id="3.40.50.620">
    <property type="entry name" value="HUPs"/>
    <property type="match status" value="2"/>
</dbReference>
<evidence type="ECO:0000256" key="1">
    <source>
        <dbReference type="ARBA" id="ARBA00008791"/>
    </source>
</evidence>
<dbReference type="InterPro" id="IPR006016">
    <property type="entry name" value="UspA"/>
</dbReference>
<evidence type="ECO:0000313" key="3">
    <source>
        <dbReference type="EMBL" id="GAA1156291.1"/>
    </source>
</evidence>
<dbReference type="InterPro" id="IPR006015">
    <property type="entry name" value="Universal_stress_UspA"/>
</dbReference>
<evidence type="ECO:0000259" key="2">
    <source>
        <dbReference type="Pfam" id="PF00582"/>
    </source>
</evidence>
<comment type="similarity">
    <text evidence="1">Belongs to the universal stress protein A family.</text>
</comment>
<dbReference type="Proteomes" id="UP001501371">
    <property type="component" value="Unassembled WGS sequence"/>
</dbReference>
<keyword evidence="4" id="KW-1185">Reference proteome</keyword>
<organism evidence="3 4">
    <name type="scientific">Streptomyces hebeiensis</name>
    <dbReference type="NCBI Taxonomy" id="229486"/>
    <lineage>
        <taxon>Bacteria</taxon>
        <taxon>Bacillati</taxon>
        <taxon>Actinomycetota</taxon>
        <taxon>Actinomycetes</taxon>
        <taxon>Kitasatosporales</taxon>
        <taxon>Streptomycetaceae</taxon>
        <taxon>Streptomyces</taxon>
    </lineage>
</organism>
<sequence length="289" mass="31068">MTSEVITVGLDASEEALAAALWGAREAQLRNATLHLMHAWILLASEPEGAPLRAEDQNYWARWIVDRASERVLDRYPDLSVSEELVPEEPAAALLRAAWESDLLVLGSRNMAPVASYFLGDIGLRVVTRVQAPLVLVRPDDGGRPAHDQGDVVLGLSLHGPCDGLVSFACGTATRWRVALRVVHGRSLPASAYTRGGVDPAMSAAVAEDARTELTAFLRPWRERFPDLPMTTAVTADGPARAVLRTAADAGLLVLGRRRHRPALSPPVGHVLQAAMHHAACPVAVVPHD</sequence>
<name>A0ABN1UMV3_9ACTN</name>
<gene>
    <name evidence="3" type="ORF">GCM10009654_10150</name>
</gene>
<dbReference type="PANTHER" id="PTHR46553:SF3">
    <property type="entry name" value="ADENINE NUCLEOTIDE ALPHA HYDROLASES-LIKE SUPERFAMILY PROTEIN"/>
    <property type="match status" value="1"/>
</dbReference>
<dbReference type="SUPFAM" id="SSF52402">
    <property type="entry name" value="Adenine nucleotide alpha hydrolases-like"/>
    <property type="match status" value="2"/>
</dbReference>
<accession>A0ABN1UMV3</accession>
<dbReference type="Pfam" id="PF00582">
    <property type="entry name" value="Usp"/>
    <property type="match status" value="2"/>
</dbReference>